<dbReference type="InterPro" id="IPR013083">
    <property type="entry name" value="Znf_RING/FYVE/PHD"/>
</dbReference>
<dbReference type="Gene3D" id="3.30.40.10">
    <property type="entry name" value="Zinc/RING finger domain, C3HC4 (zinc finger)"/>
    <property type="match status" value="1"/>
</dbReference>
<dbReference type="InterPro" id="IPR013010">
    <property type="entry name" value="Znf_SIAH"/>
</dbReference>
<evidence type="ECO:0000256" key="5">
    <source>
        <dbReference type="SAM" id="MobiDB-lite"/>
    </source>
</evidence>
<dbReference type="PANTHER" id="PTHR10315">
    <property type="entry name" value="E3 UBIQUITIN PROTEIN LIGASE SIAH"/>
    <property type="match status" value="1"/>
</dbReference>
<keyword evidence="1" id="KW-0479">Metal-binding</keyword>
<evidence type="ECO:0000256" key="2">
    <source>
        <dbReference type="ARBA" id="ARBA00022771"/>
    </source>
</evidence>
<dbReference type="GO" id="GO:0008270">
    <property type="term" value="F:zinc ion binding"/>
    <property type="evidence" value="ECO:0007669"/>
    <property type="project" value="UniProtKB-KW"/>
</dbReference>
<dbReference type="GO" id="GO:0061630">
    <property type="term" value="F:ubiquitin protein ligase activity"/>
    <property type="evidence" value="ECO:0007669"/>
    <property type="project" value="TreeGrafter"/>
</dbReference>
<proteinExistence type="predicted"/>
<evidence type="ECO:0000313" key="7">
    <source>
        <dbReference type="EMBL" id="TVU17686.1"/>
    </source>
</evidence>
<gene>
    <name evidence="7" type="ORF">EJB05_33736</name>
</gene>
<dbReference type="Gramene" id="TVU17686">
    <property type="protein sequence ID" value="TVU17686"/>
    <property type="gene ID" value="EJB05_33736"/>
</dbReference>
<dbReference type="EMBL" id="RWGY01000029">
    <property type="protein sequence ID" value="TVU17686.1"/>
    <property type="molecule type" value="Genomic_DNA"/>
</dbReference>
<evidence type="ECO:0000256" key="1">
    <source>
        <dbReference type="ARBA" id="ARBA00022723"/>
    </source>
</evidence>
<sequence>MLADGRVAPPPCNFESSQPRHPSQHAISIHGPALPRHSPHSASLNTSRLAAAQRRPKLELLHARLAKFELLAAQSLCRRLELELTPPLVSKLNLWRFQLRRKVPPYPLKTQTFHLAHGCTARPAYYEQHGHRQTCAHAPCHCPGKGCGFVGSTAALWDHFSGVHGWPCTTKVLKRNKMKRSFAATLRYVYIHLCDGFNFLLFDRHPADDQGDTTSTQYLFLLNVVRQPNGRAISVFWIHPNAGASCGYVACTDLSDGLPSPDGCVQFILLDSVVADRDRDAIKVGARVVF</sequence>
<dbReference type="GO" id="GO:0005737">
    <property type="term" value="C:cytoplasm"/>
    <property type="evidence" value="ECO:0007669"/>
    <property type="project" value="TreeGrafter"/>
</dbReference>
<dbReference type="AlphaFoldDB" id="A0A5J9U241"/>
<feature type="non-terminal residue" evidence="7">
    <location>
        <position position="1"/>
    </location>
</feature>
<feature type="domain" description="SIAH-type" evidence="6">
    <location>
        <begin position="107"/>
        <end position="165"/>
    </location>
</feature>
<dbReference type="OrthoDB" id="1001981at2759"/>
<evidence type="ECO:0000259" key="6">
    <source>
        <dbReference type="PROSITE" id="PS51081"/>
    </source>
</evidence>
<dbReference type="SUPFAM" id="SSF49599">
    <property type="entry name" value="TRAF domain-like"/>
    <property type="match status" value="1"/>
</dbReference>
<evidence type="ECO:0000256" key="4">
    <source>
        <dbReference type="PROSITE-ProRule" id="PRU00455"/>
    </source>
</evidence>
<dbReference type="PANTHER" id="PTHR10315:SF96">
    <property type="entry name" value="SIAH-TYPE DOMAIN-CONTAINING PROTEIN"/>
    <property type="match status" value="1"/>
</dbReference>
<accession>A0A5J9U241</accession>
<dbReference type="Proteomes" id="UP000324897">
    <property type="component" value="Chromosome 7"/>
</dbReference>
<protein>
    <recommendedName>
        <fullName evidence="6">SIAH-type domain-containing protein</fullName>
    </recommendedName>
</protein>
<keyword evidence="8" id="KW-1185">Reference proteome</keyword>
<name>A0A5J9U241_9POAL</name>
<evidence type="ECO:0000313" key="8">
    <source>
        <dbReference type="Proteomes" id="UP000324897"/>
    </source>
</evidence>
<keyword evidence="3" id="KW-0862">Zinc</keyword>
<dbReference type="InterPro" id="IPR052088">
    <property type="entry name" value="E3_ubiquitin-ligase_SINA"/>
</dbReference>
<dbReference type="PROSITE" id="PS51081">
    <property type="entry name" value="ZF_SIAH"/>
    <property type="match status" value="1"/>
</dbReference>
<feature type="region of interest" description="Disordered" evidence="5">
    <location>
        <begin position="1"/>
        <end position="46"/>
    </location>
</feature>
<organism evidence="7 8">
    <name type="scientific">Eragrostis curvula</name>
    <name type="common">weeping love grass</name>
    <dbReference type="NCBI Taxonomy" id="38414"/>
    <lineage>
        <taxon>Eukaryota</taxon>
        <taxon>Viridiplantae</taxon>
        <taxon>Streptophyta</taxon>
        <taxon>Embryophyta</taxon>
        <taxon>Tracheophyta</taxon>
        <taxon>Spermatophyta</taxon>
        <taxon>Magnoliopsida</taxon>
        <taxon>Liliopsida</taxon>
        <taxon>Poales</taxon>
        <taxon>Poaceae</taxon>
        <taxon>PACMAD clade</taxon>
        <taxon>Chloridoideae</taxon>
        <taxon>Eragrostideae</taxon>
        <taxon>Eragrostidinae</taxon>
        <taxon>Eragrostis</taxon>
    </lineage>
</organism>
<keyword evidence="2 4" id="KW-0863">Zinc-finger</keyword>
<reference evidence="7 8" key="1">
    <citation type="journal article" date="2019" name="Sci. Rep.">
        <title>A high-quality genome of Eragrostis curvula grass provides insights into Poaceae evolution and supports new strategies to enhance forage quality.</title>
        <authorList>
            <person name="Carballo J."/>
            <person name="Santos B.A.C.M."/>
            <person name="Zappacosta D."/>
            <person name="Garbus I."/>
            <person name="Selva J.P."/>
            <person name="Gallo C.A."/>
            <person name="Diaz A."/>
            <person name="Albertini E."/>
            <person name="Caccamo M."/>
            <person name="Echenique V."/>
        </authorList>
    </citation>
    <scope>NUCLEOTIDE SEQUENCE [LARGE SCALE GENOMIC DNA]</scope>
    <source>
        <strain evidence="8">cv. Victoria</strain>
        <tissue evidence="7">Leaf</tissue>
    </source>
</reference>
<comment type="caution">
    <text evidence="7">The sequence shown here is derived from an EMBL/GenBank/DDBJ whole genome shotgun (WGS) entry which is preliminary data.</text>
</comment>
<evidence type="ECO:0000256" key="3">
    <source>
        <dbReference type="ARBA" id="ARBA00022833"/>
    </source>
</evidence>